<dbReference type="EMBL" id="CP042906">
    <property type="protein sequence ID" value="QEX16443.1"/>
    <property type="molecule type" value="Genomic_DNA"/>
</dbReference>
<dbReference type="InterPro" id="IPR022385">
    <property type="entry name" value="Rhs_assc_core"/>
</dbReference>
<evidence type="ECO:0000313" key="3">
    <source>
        <dbReference type="EMBL" id="QEX16443.1"/>
    </source>
</evidence>
<evidence type="ECO:0000259" key="2">
    <source>
        <dbReference type="Pfam" id="PF25023"/>
    </source>
</evidence>
<dbReference type="Pfam" id="PF05593">
    <property type="entry name" value="RHS_repeat"/>
    <property type="match status" value="1"/>
</dbReference>
<dbReference type="PANTHER" id="PTHR32305:SF15">
    <property type="entry name" value="PROTEIN RHSA-RELATED"/>
    <property type="match status" value="1"/>
</dbReference>
<sequence>MVSVQAIVISLELRNPNGTTTISSTDPFYVGGATQTTAWCYDALNRKIERDHPDGNDLTETYRISNLTGAFEKWIVTDELGRLISTHLDAYGRVVRESRTLGAATISTSYQYDLLGRMTGVTDNAGNHWTYSYDSLGRKTATSDPDLGSWAYQYDNAGRLTQSTDAKGQVTKFTYDALGRVLTKTSLFGTPQAATTTNTYDEARATFFNVGQITTAANAAATLRYNYDQAGHLKSQDYVIASSTYTIANGFDAGDRLLWRQYPDGDSVGSAVNPFVYDSAGRLKSIPGVVTDTAYNALGQVTTLTRANGVTTTYGYQASRKWLTDIDTLSGATVLQDLNYGHDAAGRITGTTSSITGESWTYGYDDMDRLLSADNVDNNALDQTFTYDTVGNLSTNSLIGTYTYPATGSPRPHAVTATPLGSYGYDANGSMTTAPGDTLAYDGENRLVSVNSVQFVYGPDGARLKKIVGATTTIYLGADIEIVGATMTKYLPGDARRVGLGTTTWVSRDNLSSFRVESDNTGTVAWRANYRPYGERLITVAGVTESKGFIGERHDDETGLLYLNARYYDPVLARFIQADPSDPNQPGVGPNRYSYADGNPVGAIDPSGLIAVPMQASNVVNFPGGIWTTVGTNIITPSFDEFMSWTTPSEPLGWQILSSMPTPMEALFGLTGREVGFQGFRTSLHYDVLPLVAVSMELSSFFLGGPEGEVGNFAGGALFAAERATGAFRPGILLDGGLGIFAERQLSVTQKGLDLVRNHLAQFGDVPANSAMLQRLESAMAAGQQISGADAIFYTHEAAEATKMAQGLSYGAAHAASLEKYGVSPYSVYHPDVISSMPEYFNSNWCRFWGIE</sequence>
<protein>
    <recommendedName>
        <fullName evidence="2">Teneurin-like YD-shell domain-containing protein</fullName>
    </recommendedName>
</protein>
<dbReference type="NCBIfam" id="TIGR03696">
    <property type="entry name" value="Rhs_assc_core"/>
    <property type="match status" value="1"/>
</dbReference>
<dbReference type="NCBIfam" id="TIGR01643">
    <property type="entry name" value="YD_repeat_2x"/>
    <property type="match status" value="2"/>
</dbReference>
<dbReference type="InterPro" id="IPR050708">
    <property type="entry name" value="T6SS_VgrG/RHS"/>
</dbReference>
<dbReference type="Pfam" id="PF25023">
    <property type="entry name" value="TEN_YD-shell"/>
    <property type="match status" value="1"/>
</dbReference>
<dbReference type="Proteomes" id="UP000326202">
    <property type="component" value="Chromosome"/>
</dbReference>
<accession>A0A5J6MG68</accession>
<dbReference type="AlphaFoldDB" id="A0A5J6MG68"/>
<feature type="domain" description="Teneurin-like YD-shell" evidence="2">
    <location>
        <begin position="87"/>
        <end position="234"/>
    </location>
</feature>
<dbReference type="InterPro" id="IPR056823">
    <property type="entry name" value="TEN-like_YD-shell"/>
</dbReference>
<evidence type="ECO:0000256" key="1">
    <source>
        <dbReference type="ARBA" id="ARBA00022737"/>
    </source>
</evidence>
<dbReference type="InterPro" id="IPR031325">
    <property type="entry name" value="RHS_repeat"/>
</dbReference>
<keyword evidence="4" id="KW-1185">Reference proteome</keyword>
<dbReference type="Gene3D" id="2.180.10.10">
    <property type="entry name" value="RHS repeat-associated core"/>
    <property type="match status" value="2"/>
</dbReference>
<dbReference type="KEGG" id="htq:FRZ44_17360"/>
<gene>
    <name evidence="3" type="ORF">FRZ44_17360</name>
</gene>
<name>A0A5J6MG68_9PROT</name>
<keyword evidence="1" id="KW-0677">Repeat</keyword>
<dbReference type="InterPro" id="IPR006530">
    <property type="entry name" value="YD"/>
</dbReference>
<evidence type="ECO:0000313" key="4">
    <source>
        <dbReference type="Proteomes" id="UP000326202"/>
    </source>
</evidence>
<reference evidence="3 4" key="1">
    <citation type="submission" date="2019-08" db="EMBL/GenBank/DDBJ databases">
        <title>Hyperibacter terrae gen. nov., sp. nov. and Hyperibacter viscosus sp. nov., two new members in the family Rhodospirillaceae isolated from the rhizosphere of Hypericum perforatum.</title>
        <authorList>
            <person name="Noviana Z."/>
        </authorList>
    </citation>
    <scope>NUCLEOTIDE SEQUENCE [LARGE SCALE GENOMIC DNA]</scope>
    <source>
        <strain evidence="3 4">R5913</strain>
    </source>
</reference>
<organism evidence="3 4">
    <name type="scientific">Hypericibacter terrae</name>
    <dbReference type="NCBI Taxonomy" id="2602015"/>
    <lineage>
        <taxon>Bacteria</taxon>
        <taxon>Pseudomonadati</taxon>
        <taxon>Pseudomonadota</taxon>
        <taxon>Alphaproteobacteria</taxon>
        <taxon>Rhodospirillales</taxon>
        <taxon>Dongiaceae</taxon>
        <taxon>Hypericibacter</taxon>
    </lineage>
</organism>
<proteinExistence type="predicted"/>
<dbReference type="PANTHER" id="PTHR32305">
    <property type="match status" value="1"/>
</dbReference>